<dbReference type="InterPro" id="IPR015424">
    <property type="entry name" value="PyrdxlP-dep_Trfase"/>
</dbReference>
<dbReference type="GO" id="GO:0008483">
    <property type="term" value="F:transaminase activity"/>
    <property type="evidence" value="ECO:0007669"/>
    <property type="project" value="UniProtKB-KW"/>
</dbReference>
<gene>
    <name evidence="7" type="ORF">S12H4_28768</name>
</gene>
<reference evidence="7" key="1">
    <citation type="journal article" date="2014" name="Front. Microbiol.">
        <title>High frequency of phylogenetically diverse reductive dehalogenase-homologous genes in deep subseafloor sedimentary metagenomes.</title>
        <authorList>
            <person name="Kawai M."/>
            <person name="Futagami T."/>
            <person name="Toyoda A."/>
            <person name="Takaki Y."/>
            <person name="Nishi S."/>
            <person name="Hori S."/>
            <person name="Arai W."/>
            <person name="Tsubouchi T."/>
            <person name="Morono Y."/>
            <person name="Uchiyama I."/>
            <person name="Ito T."/>
            <person name="Fujiyama A."/>
            <person name="Inagaki F."/>
            <person name="Takami H."/>
        </authorList>
    </citation>
    <scope>NUCLEOTIDE SEQUENCE</scope>
    <source>
        <strain evidence="7">Expedition CK06-06</strain>
    </source>
</reference>
<dbReference type="InterPro" id="IPR004839">
    <property type="entry name" value="Aminotransferase_I/II_large"/>
</dbReference>
<dbReference type="PROSITE" id="PS00105">
    <property type="entry name" value="AA_TRANSFER_CLASS_1"/>
    <property type="match status" value="1"/>
</dbReference>
<evidence type="ECO:0000256" key="4">
    <source>
        <dbReference type="ARBA" id="ARBA00022679"/>
    </source>
</evidence>
<sequence>QLQQALTARTAMLLINSPNNPGGFTYTPDELKALAAVLEGTDVIVLSDEIYEKLIYGDTKFVSFASLSEDAFDRTLTLNGFSKAFSMTGWRLGYTAGPLEAIKAMGRLQSHMTSNPVTFGQYAAIVALGDPAEAAIEAMRAEFEKRGRYMAERLNAIDGVECSLPTGAFYCFPDVSAHYGRNINNADIKGSMDFAKALLEQANVALVPGLPFGCNNNVRLSFACSLEQIKKGLDRLQKWLSQ</sequence>
<comment type="caution">
    <text evidence="7">The sequence shown here is derived from an EMBL/GenBank/DDBJ whole genome shotgun (WGS) entry which is preliminary data.</text>
</comment>
<name>X1UIF3_9ZZZZ</name>
<evidence type="ECO:0000313" key="7">
    <source>
        <dbReference type="EMBL" id="GAI92139.1"/>
    </source>
</evidence>
<evidence type="ECO:0000256" key="2">
    <source>
        <dbReference type="ARBA" id="ARBA00007441"/>
    </source>
</evidence>
<keyword evidence="3" id="KW-0032">Aminotransferase</keyword>
<evidence type="ECO:0000256" key="3">
    <source>
        <dbReference type="ARBA" id="ARBA00022576"/>
    </source>
</evidence>
<proteinExistence type="inferred from homology"/>
<feature type="domain" description="Aminotransferase class I/classII large" evidence="6">
    <location>
        <begin position="2"/>
        <end position="236"/>
    </location>
</feature>
<dbReference type="AlphaFoldDB" id="X1UIF3"/>
<dbReference type="Pfam" id="PF00155">
    <property type="entry name" value="Aminotran_1_2"/>
    <property type="match status" value="1"/>
</dbReference>
<accession>X1UIF3</accession>
<dbReference type="CDD" id="cd00609">
    <property type="entry name" value="AAT_like"/>
    <property type="match status" value="1"/>
</dbReference>
<dbReference type="PANTHER" id="PTHR46383:SF1">
    <property type="entry name" value="ASPARTATE AMINOTRANSFERASE"/>
    <property type="match status" value="1"/>
</dbReference>
<dbReference type="GO" id="GO:0006520">
    <property type="term" value="P:amino acid metabolic process"/>
    <property type="evidence" value="ECO:0007669"/>
    <property type="project" value="InterPro"/>
</dbReference>
<dbReference type="Gene3D" id="3.40.640.10">
    <property type="entry name" value="Type I PLP-dependent aspartate aminotransferase-like (Major domain)"/>
    <property type="match status" value="1"/>
</dbReference>
<protein>
    <recommendedName>
        <fullName evidence="6">Aminotransferase class I/classII large domain-containing protein</fullName>
    </recommendedName>
</protein>
<evidence type="ECO:0000256" key="5">
    <source>
        <dbReference type="ARBA" id="ARBA00022898"/>
    </source>
</evidence>
<dbReference type="EMBL" id="BARW01016530">
    <property type="protein sequence ID" value="GAI92139.1"/>
    <property type="molecule type" value="Genomic_DNA"/>
</dbReference>
<dbReference type="InterPro" id="IPR050596">
    <property type="entry name" value="AspAT/PAT-like"/>
</dbReference>
<keyword evidence="5" id="KW-0663">Pyridoxal phosphate</keyword>
<evidence type="ECO:0000259" key="6">
    <source>
        <dbReference type="Pfam" id="PF00155"/>
    </source>
</evidence>
<keyword evidence="4" id="KW-0808">Transferase</keyword>
<comment type="cofactor">
    <cofactor evidence="1">
        <name>pyridoxal 5'-phosphate</name>
        <dbReference type="ChEBI" id="CHEBI:597326"/>
    </cofactor>
</comment>
<dbReference type="SUPFAM" id="SSF53383">
    <property type="entry name" value="PLP-dependent transferases"/>
    <property type="match status" value="1"/>
</dbReference>
<organism evidence="7">
    <name type="scientific">marine sediment metagenome</name>
    <dbReference type="NCBI Taxonomy" id="412755"/>
    <lineage>
        <taxon>unclassified sequences</taxon>
        <taxon>metagenomes</taxon>
        <taxon>ecological metagenomes</taxon>
    </lineage>
</organism>
<dbReference type="GO" id="GO:0030170">
    <property type="term" value="F:pyridoxal phosphate binding"/>
    <property type="evidence" value="ECO:0007669"/>
    <property type="project" value="InterPro"/>
</dbReference>
<dbReference type="InterPro" id="IPR004838">
    <property type="entry name" value="NHTrfase_class1_PyrdxlP-BS"/>
</dbReference>
<dbReference type="InterPro" id="IPR015422">
    <property type="entry name" value="PyrdxlP-dep_Trfase_small"/>
</dbReference>
<comment type="similarity">
    <text evidence="2">Belongs to the class-I pyridoxal-phosphate-dependent aminotransferase family.</text>
</comment>
<feature type="non-terminal residue" evidence="7">
    <location>
        <position position="1"/>
    </location>
</feature>
<dbReference type="InterPro" id="IPR015421">
    <property type="entry name" value="PyrdxlP-dep_Trfase_major"/>
</dbReference>
<evidence type="ECO:0000256" key="1">
    <source>
        <dbReference type="ARBA" id="ARBA00001933"/>
    </source>
</evidence>
<dbReference type="Gene3D" id="3.90.1150.10">
    <property type="entry name" value="Aspartate Aminotransferase, domain 1"/>
    <property type="match status" value="1"/>
</dbReference>
<dbReference type="PANTHER" id="PTHR46383">
    <property type="entry name" value="ASPARTATE AMINOTRANSFERASE"/>
    <property type="match status" value="1"/>
</dbReference>